<dbReference type="Proteomes" id="UP001611580">
    <property type="component" value="Unassembled WGS sequence"/>
</dbReference>
<evidence type="ECO:0000313" key="3">
    <source>
        <dbReference type="EMBL" id="MFI2489010.1"/>
    </source>
</evidence>
<reference evidence="3 4" key="1">
    <citation type="submission" date="2024-10" db="EMBL/GenBank/DDBJ databases">
        <title>The Natural Products Discovery Center: Release of the First 8490 Sequenced Strains for Exploring Actinobacteria Biosynthetic Diversity.</title>
        <authorList>
            <person name="Kalkreuter E."/>
            <person name="Kautsar S.A."/>
            <person name="Yang D."/>
            <person name="Bader C.D."/>
            <person name="Teijaro C.N."/>
            <person name="Fluegel L."/>
            <person name="Davis C.M."/>
            <person name="Simpson J.R."/>
            <person name="Lauterbach L."/>
            <person name="Steele A.D."/>
            <person name="Gui C."/>
            <person name="Meng S."/>
            <person name="Li G."/>
            <person name="Viehrig K."/>
            <person name="Ye F."/>
            <person name="Su P."/>
            <person name="Kiefer A.F."/>
            <person name="Nichols A."/>
            <person name="Cepeda A.J."/>
            <person name="Yan W."/>
            <person name="Fan B."/>
            <person name="Jiang Y."/>
            <person name="Adhikari A."/>
            <person name="Zheng C.-J."/>
            <person name="Schuster L."/>
            <person name="Cowan T.M."/>
            <person name="Smanski M.J."/>
            <person name="Chevrette M.G."/>
            <person name="De Carvalho L.P.S."/>
            <person name="Shen B."/>
        </authorList>
    </citation>
    <scope>NUCLEOTIDE SEQUENCE [LARGE SCALE GENOMIC DNA]</scope>
    <source>
        <strain evidence="3 4">NPDC019481</strain>
    </source>
</reference>
<feature type="transmembrane region" description="Helical" evidence="1">
    <location>
        <begin position="206"/>
        <end position="224"/>
    </location>
</feature>
<dbReference type="RefSeq" id="WP_397406090.1">
    <property type="nucleotide sequence ID" value="NZ_JBIRYI010000012.1"/>
</dbReference>
<feature type="transmembrane region" description="Helical" evidence="1">
    <location>
        <begin position="134"/>
        <end position="158"/>
    </location>
</feature>
<sequence>MLVAHFVLDPGGWAEVSKSLVIGASHAAVVVLGTVVVLLVLLAARMLVRGRQGGAVRVPDGRTWAGLAVVAYLVLLTAISGRIAPLPIFDGLERHWQGKVLDLLWLAVLLGILHRWARAEVGLRRLEPGSVRPALLLIGATFGLFAGLTVLSVAMGWLPVEPVSAEQLAYDATIPNLTEELIWRGVMLAVLVAVLPPTRAVLGARVGWAVVISSIAFGVGHTVLVDLEGAWTLSVAGGLFATAMGLALGWGWSRTRSVWPAFLLHCAPEVGVDVGMILMA</sequence>
<feature type="domain" description="CAAX prenyl protease 2/Lysostaphin resistance protein A-like" evidence="2">
    <location>
        <begin position="170"/>
        <end position="267"/>
    </location>
</feature>
<feature type="transmembrane region" description="Helical" evidence="1">
    <location>
        <begin position="64"/>
        <end position="84"/>
    </location>
</feature>
<keyword evidence="1" id="KW-1133">Transmembrane helix</keyword>
<protein>
    <submittedName>
        <fullName evidence="3">Lysostaphin resistance A-like protein</fullName>
    </submittedName>
</protein>
<evidence type="ECO:0000313" key="4">
    <source>
        <dbReference type="Proteomes" id="UP001611580"/>
    </source>
</evidence>
<feature type="transmembrane region" description="Helical" evidence="1">
    <location>
        <begin position="96"/>
        <end position="113"/>
    </location>
</feature>
<dbReference type="Pfam" id="PF02517">
    <property type="entry name" value="Rce1-like"/>
    <property type="match status" value="1"/>
</dbReference>
<evidence type="ECO:0000259" key="2">
    <source>
        <dbReference type="Pfam" id="PF02517"/>
    </source>
</evidence>
<dbReference type="InterPro" id="IPR003675">
    <property type="entry name" value="Rce1/LyrA-like_dom"/>
</dbReference>
<comment type="caution">
    <text evidence="3">The sequence shown here is derived from an EMBL/GenBank/DDBJ whole genome shotgun (WGS) entry which is preliminary data.</text>
</comment>
<keyword evidence="1" id="KW-0472">Membrane</keyword>
<name>A0ABW7XNA5_9MICO</name>
<dbReference type="EMBL" id="JBIRYI010000012">
    <property type="protein sequence ID" value="MFI2489010.1"/>
    <property type="molecule type" value="Genomic_DNA"/>
</dbReference>
<keyword evidence="1" id="KW-0812">Transmembrane</keyword>
<gene>
    <name evidence="3" type="ORF">ACH47X_19025</name>
</gene>
<organism evidence="3 4">
    <name type="scientific">Promicromonospora kroppenstedtii</name>
    <dbReference type="NCBI Taxonomy" id="440482"/>
    <lineage>
        <taxon>Bacteria</taxon>
        <taxon>Bacillati</taxon>
        <taxon>Actinomycetota</taxon>
        <taxon>Actinomycetes</taxon>
        <taxon>Micrococcales</taxon>
        <taxon>Promicromonosporaceae</taxon>
        <taxon>Promicromonospora</taxon>
    </lineage>
</organism>
<feature type="transmembrane region" description="Helical" evidence="1">
    <location>
        <begin position="230"/>
        <end position="252"/>
    </location>
</feature>
<proteinExistence type="predicted"/>
<feature type="transmembrane region" description="Helical" evidence="1">
    <location>
        <begin position="20"/>
        <end position="43"/>
    </location>
</feature>
<feature type="transmembrane region" description="Helical" evidence="1">
    <location>
        <begin position="181"/>
        <end position="199"/>
    </location>
</feature>
<evidence type="ECO:0000256" key="1">
    <source>
        <dbReference type="SAM" id="Phobius"/>
    </source>
</evidence>
<keyword evidence="4" id="KW-1185">Reference proteome</keyword>
<accession>A0ABW7XNA5</accession>